<evidence type="ECO:0000313" key="2">
    <source>
        <dbReference type="EMBL" id="KAF4629431.1"/>
    </source>
</evidence>
<evidence type="ECO:0000313" key="3">
    <source>
        <dbReference type="Proteomes" id="UP000566819"/>
    </source>
</evidence>
<feature type="region of interest" description="Disordered" evidence="1">
    <location>
        <begin position="38"/>
        <end position="84"/>
    </location>
</feature>
<dbReference type="OrthoDB" id="5148338at2759"/>
<feature type="compositionally biased region" description="Acidic residues" evidence="1">
    <location>
        <begin position="839"/>
        <end position="848"/>
    </location>
</feature>
<dbReference type="AlphaFoldDB" id="A0A8H4RHP2"/>
<feature type="compositionally biased region" description="Basic residues" evidence="1">
    <location>
        <begin position="38"/>
        <end position="47"/>
    </location>
</feature>
<dbReference type="EMBL" id="JAAMPI010000677">
    <property type="protein sequence ID" value="KAF4629431.1"/>
    <property type="molecule type" value="Genomic_DNA"/>
</dbReference>
<feature type="compositionally biased region" description="Polar residues" evidence="1">
    <location>
        <begin position="51"/>
        <end position="61"/>
    </location>
</feature>
<gene>
    <name evidence="2" type="ORF">G7Y89_g8713</name>
</gene>
<proteinExistence type="predicted"/>
<dbReference type="Proteomes" id="UP000566819">
    <property type="component" value="Unassembled WGS sequence"/>
</dbReference>
<protein>
    <submittedName>
        <fullName evidence="2">Uncharacterized protein</fullName>
    </submittedName>
</protein>
<comment type="caution">
    <text evidence="2">The sequence shown here is derived from an EMBL/GenBank/DDBJ whole genome shotgun (WGS) entry which is preliminary data.</text>
</comment>
<accession>A0A8H4RHP2</accession>
<sequence length="848" mass="96245">MKPKIKAQLKRMLEVVQGSEEKPKSRFHFLLGPARWAMRKVRHRQKPSSKPLDNSTPEETTPPSQKKTSRRSSKSSIEKKPIRSGVPVRPLEISVTSLAEISSGSSRSTLSYYSVEPYCVICRKEFPVNIDEDDMDSSEEGLSSAWQCNTMAICPSPVSGPYTSFLAMEFDLKKHQEKLQSLLPSSPIGLPQHQTIMADIYLKRKKTKIRDVHIHRRRDAYAVHRTCWNLTRMYTKHPHTNNLVYQFGLATKDLVRTLSNENTWAHSIRDLTPFLASLNQEVGIAKLLYCLSCSPAEIENTITELSPNNLLSSVIAFVRSTLPLLLSISPHKSLQPEILSLSPPFLHLATQWTDIYSHTYLSNLATLADAPEAQKLAVPILPIRGIQFEIGAYGLGIKALKFLYKDGSESTWLGKVSDRQVMTVLGKQITGLRIERDALKITRIYLVAEKTWYMNKADTEEHKAFSHRRKIYMLQRSNSNSPFGEWRARDQESTEKRHCLSWRHRQKLQVNPREKVTGITVYYHAASVMGIATHGVSTNLIGSRGPTSLALYLPLCTNDFLTSVWTLRSHTALQNTITALGRTRVCYPAWNAQSSFKKPEWTPISNDLETPIQDIFNDGTVNRDGSMRNIGIVKDHNFTKAECDLVKKPTIAVPTTGCIPHQKEWRDVFVSFAKFEGVMKIEARKRGVRYFGLLVYYSDGNISVFGQWDASFPGEISTIYEEIQGPIQEICFKYSPQSGDGWKNCVNEKVKSFVSGIRVVILGGTAEAGEEYQCGETFHWTEFSKPLAWWFTWYADCIQEWKGEVEEAVVREEVQKELFLNPGLSLPEHEGDPGFTLHDEEDDSEEEL</sequence>
<feature type="region of interest" description="Disordered" evidence="1">
    <location>
        <begin position="823"/>
        <end position="848"/>
    </location>
</feature>
<evidence type="ECO:0000256" key="1">
    <source>
        <dbReference type="SAM" id="MobiDB-lite"/>
    </source>
</evidence>
<keyword evidence="3" id="KW-1185">Reference proteome</keyword>
<organism evidence="2 3">
    <name type="scientific">Cudoniella acicularis</name>
    <dbReference type="NCBI Taxonomy" id="354080"/>
    <lineage>
        <taxon>Eukaryota</taxon>
        <taxon>Fungi</taxon>
        <taxon>Dikarya</taxon>
        <taxon>Ascomycota</taxon>
        <taxon>Pezizomycotina</taxon>
        <taxon>Leotiomycetes</taxon>
        <taxon>Helotiales</taxon>
        <taxon>Tricladiaceae</taxon>
        <taxon>Cudoniella</taxon>
    </lineage>
</organism>
<reference evidence="2 3" key="1">
    <citation type="submission" date="2020-03" db="EMBL/GenBank/DDBJ databases">
        <title>Draft Genome Sequence of Cudoniella acicularis.</title>
        <authorList>
            <person name="Buettner E."/>
            <person name="Kellner H."/>
        </authorList>
    </citation>
    <scope>NUCLEOTIDE SEQUENCE [LARGE SCALE GENOMIC DNA]</scope>
    <source>
        <strain evidence="2 3">DSM 108380</strain>
    </source>
</reference>
<name>A0A8H4RHP2_9HELO</name>